<dbReference type="EMBL" id="CAJSLV010000050">
    <property type="protein sequence ID" value="CAG6393598.1"/>
    <property type="molecule type" value="Genomic_DNA"/>
</dbReference>
<evidence type="ECO:0000313" key="3">
    <source>
        <dbReference type="Proteomes" id="UP001152519"/>
    </source>
</evidence>
<dbReference type="InterPro" id="IPR018958">
    <property type="entry name" value="Knr4/Smi1-like_dom"/>
</dbReference>
<gene>
    <name evidence="2" type="ORF">SCOCK_210038</name>
</gene>
<reference evidence="2" key="1">
    <citation type="submission" date="2021-05" db="EMBL/GenBank/DDBJ databases">
        <authorList>
            <person name="Arsene-Ploetze F."/>
        </authorList>
    </citation>
    <scope>NUCLEOTIDE SEQUENCE</scope>
    <source>
        <strain evidence="2">DSM 42138</strain>
    </source>
</reference>
<organism evidence="2 3">
    <name type="scientific">Actinacidiphila cocklensis</name>
    <dbReference type="NCBI Taxonomy" id="887465"/>
    <lineage>
        <taxon>Bacteria</taxon>
        <taxon>Bacillati</taxon>
        <taxon>Actinomycetota</taxon>
        <taxon>Actinomycetes</taxon>
        <taxon>Kitasatosporales</taxon>
        <taxon>Streptomycetaceae</taxon>
        <taxon>Actinacidiphila</taxon>
    </lineage>
</organism>
<dbReference type="SUPFAM" id="SSF160631">
    <property type="entry name" value="SMI1/KNR4-like"/>
    <property type="match status" value="1"/>
</dbReference>
<evidence type="ECO:0000259" key="1">
    <source>
        <dbReference type="SMART" id="SM00860"/>
    </source>
</evidence>
<dbReference type="AlphaFoldDB" id="A0A9W4DNW5"/>
<feature type="domain" description="Knr4/Smi1-like" evidence="1">
    <location>
        <begin position="30"/>
        <end position="209"/>
    </location>
</feature>
<sequence>MRKRIVDLSALPASQKVFGTLGHRWTLEDPLGEDEIVELEGQIGVRLPSEYRDFLAMVAAGGAGPSYGVFPVRRIQGRWRWEGDGADLADLSKLAEPFPDKGPDPEVLERLLAERPEEEDFEEIEDFDTAIEAWDERWEAVMFAPERTAGAIVICHHGCAQRDWLVLSGSHCGTMWSDPRADDADLEPLVDAEGKPVTFNGWFTEWLDKAEHDVRQSSVGS</sequence>
<dbReference type="SMART" id="SM00860">
    <property type="entry name" value="SMI1_KNR4"/>
    <property type="match status" value="1"/>
</dbReference>
<protein>
    <submittedName>
        <fullName evidence="2">Cell wall assembly protein</fullName>
    </submittedName>
</protein>
<evidence type="ECO:0000313" key="2">
    <source>
        <dbReference type="EMBL" id="CAG6393598.1"/>
    </source>
</evidence>
<accession>A0A9W4DNW5</accession>
<comment type="caution">
    <text evidence="2">The sequence shown here is derived from an EMBL/GenBank/DDBJ whole genome shotgun (WGS) entry which is preliminary data.</text>
</comment>
<dbReference type="InterPro" id="IPR037883">
    <property type="entry name" value="Knr4/Smi1-like_sf"/>
</dbReference>
<dbReference type="Pfam" id="PF09346">
    <property type="entry name" value="SMI1_KNR4"/>
    <property type="match status" value="1"/>
</dbReference>
<name>A0A9W4DNW5_9ACTN</name>
<proteinExistence type="predicted"/>
<dbReference type="Proteomes" id="UP001152519">
    <property type="component" value="Unassembled WGS sequence"/>
</dbReference>
<keyword evidence="3" id="KW-1185">Reference proteome</keyword>